<organism evidence="1 2">
    <name type="scientific">Sulfobacillus harzensis</name>
    <dbReference type="NCBI Taxonomy" id="2729629"/>
    <lineage>
        <taxon>Bacteria</taxon>
        <taxon>Bacillati</taxon>
        <taxon>Bacillota</taxon>
        <taxon>Clostridia</taxon>
        <taxon>Eubacteriales</taxon>
        <taxon>Clostridiales Family XVII. Incertae Sedis</taxon>
        <taxon>Sulfobacillus</taxon>
    </lineage>
</organism>
<keyword evidence="2" id="KW-1185">Reference proteome</keyword>
<proteinExistence type="predicted"/>
<sequence length="350" mass="39544">MARLTERRIFDLILETLRLRVRWFSLVEYQWTLQCPRKIADGGQDPPIPDPRWRNIGPWLHDDAPPHGVIKPQCQWTVEDSGIMRLPFLEEPRIEWLAAVPMRHAAGRAVVLWLATTDMPDPPRLVALKTRLLPTLPVRHTWPRRANIGHAHVTAERIWQFRKQQAHALSGSISDRLLVLWLNLASTIPEPSVSLKAALAELELIRSRDIQEVARNLYPVSLEWSLREAVHTIFSDKGPIPILATGGFRRQDNPLESPYPYWFRLAILDTISLAADELNNAGTPAEGIRLDAHGNRVHVTVHHRQPQVGHALTQTRALVSLLGGLIGSIPRITHICIPIASGETLPKKPE</sequence>
<dbReference type="AlphaFoldDB" id="A0A7Y0L444"/>
<dbReference type="EMBL" id="JABBVZ010000035">
    <property type="protein sequence ID" value="NMP22958.1"/>
    <property type="molecule type" value="Genomic_DNA"/>
</dbReference>
<evidence type="ECO:0000313" key="2">
    <source>
        <dbReference type="Proteomes" id="UP000533476"/>
    </source>
</evidence>
<protein>
    <submittedName>
        <fullName evidence="1">Uncharacterized protein</fullName>
    </submittedName>
</protein>
<gene>
    <name evidence="1" type="ORF">HIJ39_11425</name>
</gene>
<accession>A0A7Y0L444</accession>
<dbReference type="Proteomes" id="UP000533476">
    <property type="component" value="Unassembled WGS sequence"/>
</dbReference>
<name>A0A7Y0L444_9FIRM</name>
<dbReference type="RefSeq" id="WP_169099775.1">
    <property type="nucleotide sequence ID" value="NZ_JABBVZ010000035.1"/>
</dbReference>
<reference evidence="1 2" key="1">
    <citation type="submission" date="2020-04" db="EMBL/GenBank/DDBJ databases">
        <authorList>
            <person name="Zhang R."/>
            <person name="Schippers A."/>
        </authorList>
    </citation>
    <scope>NUCLEOTIDE SEQUENCE [LARGE SCALE GENOMIC DNA]</scope>
    <source>
        <strain evidence="1 2">DSM 109850</strain>
    </source>
</reference>
<evidence type="ECO:0000313" key="1">
    <source>
        <dbReference type="EMBL" id="NMP22958.1"/>
    </source>
</evidence>
<comment type="caution">
    <text evidence="1">The sequence shown here is derived from an EMBL/GenBank/DDBJ whole genome shotgun (WGS) entry which is preliminary data.</text>
</comment>